<dbReference type="Gene3D" id="1.10.3210.30">
    <property type="match status" value="1"/>
</dbReference>
<comment type="caution">
    <text evidence="11">The sequence shown here is derived from an EMBL/GenBank/DDBJ whole genome shotgun (WGS) entry which is preliminary data.</text>
</comment>
<feature type="domain" description="HD Cas3-type" evidence="10">
    <location>
        <begin position="14"/>
        <end position="192"/>
    </location>
</feature>
<dbReference type="EMBL" id="SLVM01000034">
    <property type="protein sequence ID" value="TCM76393.1"/>
    <property type="molecule type" value="Genomic_DNA"/>
</dbReference>
<dbReference type="CDD" id="cd09641">
    <property type="entry name" value="Cas3''_I"/>
    <property type="match status" value="1"/>
</dbReference>
<evidence type="ECO:0000256" key="4">
    <source>
        <dbReference type="ARBA" id="ARBA00022723"/>
    </source>
</evidence>
<evidence type="ECO:0000256" key="2">
    <source>
        <dbReference type="ARBA" id="ARBA00009046"/>
    </source>
</evidence>
<dbReference type="Pfam" id="PF18019">
    <property type="entry name" value="Cas3_HD"/>
    <property type="match status" value="1"/>
</dbReference>
<dbReference type="GO" id="GO:0004518">
    <property type="term" value="F:nuclease activity"/>
    <property type="evidence" value="ECO:0007669"/>
    <property type="project" value="UniProtKB-KW"/>
</dbReference>
<dbReference type="PANTHER" id="PTHR47963">
    <property type="entry name" value="DEAD-BOX ATP-DEPENDENT RNA HELICASE 47, MITOCHONDRIAL"/>
    <property type="match status" value="1"/>
</dbReference>
<dbReference type="NCBIfam" id="TIGR01587">
    <property type="entry name" value="cas3_core"/>
    <property type="match status" value="1"/>
</dbReference>
<dbReference type="NCBIfam" id="TIGR01596">
    <property type="entry name" value="cas3_HD"/>
    <property type="match status" value="1"/>
</dbReference>
<comment type="similarity">
    <text evidence="1">In the N-terminal section; belongs to the CRISPR-associated nuclease Cas3-HD family.</text>
</comment>
<evidence type="ECO:0000256" key="5">
    <source>
        <dbReference type="ARBA" id="ARBA00022741"/>
    </source>
</evidence>
<evidence type="ECO:0000313" key="12">
    <source>
        <dbReference type="Proteomes" id="UP000295277"/>
    </source>
</evidence>
<dbReference type="InterPro" id="IPR027417">
    <property type="entry name" value="P-loop_NTPase"/>
</dbReference>
<dbReference type="OrthoDB" id="9810236at2"/>
<comment type="similarity">
    <text evidence="2">In the central section; belongs to the CRISPR-associated helicase Cas3 family.</text>
</comment>
<keyword evidence="9" id="KW-0051">Antiviral defense</keyword>
<dbReference type="Pfam" id="PF22590">
    <property type="entry name" value="Cas3-like_C_2"/>
    <property type="match status" value="1"/>
</dbReference>
<protein>
    <submittedName>
        <fullName evidence="11">CRISPR-associated Cas3 family helicase</fullName>
    </submittedName>
</protein>
<dbReference type="GO" id="GO:0005524">
    <property type="term" value="F:ATP binding"/>
    <property type="evidence" value="ECO:0007669"/>
    <property type="project" value="UniProtKB-KW"/>
</dbReference>
<evidence type="ECO:0000256" key="3">
    <source>
        <dbReference type="ARBA" id="ARBA00022722"/>
    </source>
</evidence>
<evidence type="ECO:0000256" key="8">
    <source>
        <dbReference type="ARBA" id="ARBA00022840"/>
    </source>
</evidence>
<dbReference type="InterPro" id="IPR038257">
    <property type="entry name" value="CRISPR-assoc_Cas3_HD_sf"/>
</dbReference>
<keyword evidence="5" id="KW-0547">Nucleotide-binding</keyword>
<evidence type="ECO:0000259" key="10">
    <source>
        <dbReference type="PROSITE" id="PS51643"/>
    </source>
</evidence>
<accession>A0A4R1YJ60</accession>
<dbReference type="GO" id="GO:0003723">
    <property type="term" value="F:RNA binding"/>
    <property type="evidence" value="ECO:0007669"/>
    <property type="project" value="TreeGrafter"/>
</dbReference>
<dbReference type="InterPro" id="IPR001650">
    <property type="entry name" value="Helicase_C-like"/>
</dbReference>
<dbReference type="PROSITE" id="PS51643">
    <property type="entry name" value="HD_CAS3"/>
    <property type="match status" value="1"/>
</dbReference>
<name>A0A4R1YJ60_9RHOB</name>
<evidence type="ECO:0000256" key="9">
    <source>
        <dbReference type="ARBA" id="ARBA00023118"/>
    </source>
</evidence>
<dbReference type="GO" id="GO:0051607">
    <property type="term" value="P:defense response to virus"/>
    <property type="evidence" value="ECO:0007669"/>
    <property type="project" value="UniProtKB-KW"/>
</dbReference>
<dbReference type="GO" id="GO:0046872">
    <property type="term" value="F:metal ion binding"/>
    <property type="evidence" value="ECO:0007669"/>
    <property type="project" value="UniProtKB-KW"/>
</dbReference>
<dbReference type="InterPro" id="IPR014001">
    <property type="entry name" value="Helicase_ATP-bd"/>
</dbReference>
<dbReference type="RefSeq" id="WP_132696700.1">
    <property type="nucleotide sequence ID" value="NZ_SLVM01000034.1"/>
</dbReference>
<keyword evidence="12" id="KW-1185">Reference proteome</keyword>
<keyword evidence="8" id="KW-0067">ATP-binding</keyword>
<dbReference type="PANTHER" id="PTHR47963:SF9">
    <property type="entry name" value="CRISPR-ASSOCIATED ENDONUCLEASE_HELICASE CAS3"/>
    <property type="match status" value="1"/>
</dbReference>
<dbReference type="Pfam" id="PF00270">
    <property type="entry name" value="DEAD"/>
    <property type="match status" value="1"/>
</dbReference>
<proteinExistence type="inferred from homology"/>
<dbReference type="InterPro" id="IPR006483">
    <property type="entry name" value="CRISPR-assoc_Cas3_HD"/>
</dbReference>
<keyword evidence="7" id="KW-0347">Helicase</keyword>
<evidence type="ECO:0000256" key="7">
    <source>
        <dbReference type="ARBA" id="ARBA00022806"/>
    </source>
</evidence>
<keyword evidence="6" id="KW-0378">Hydrolase</keyword>
<keyword evidence="3" id="KW-0540">Nuclease</keyword>
<gene>
    <name evidence="11" type="ORF">EV216_13421</name>
</gene>
<sequence length="832" mass="89819">MGLADWPGKSAAGPEQVEHLAVHHMLDVSAVAECLIGPFGFDRPLREALVLLVALHDLVKISDSFRRMLREDIPQSFRHWELTEALLLELDPALAAHLRGDPWHRQTLYAAVAGHHGRPSKRNMGGLEWSGRRPRDYRLALEAVGSGLDDARAAVMAFCALFPEASLDGLSDDRTIALSWWLPGFCTVADWIGSNTDLLRPPTSCPALPDYRAKAREAARTAVAGAGLASGRARDIRLFDFKLRPMQASCAEVPLTDGPTLAVIEDETGAGKTEAALILAQRMLLAGKGRGLFFALPTMATADAMFRRAAETVGRLFDRQTTLTLAHGRAGLSVDFRDILKGGPRGEDEATCSDWLAESRRRALLADVGVGTIDQALLSVLPVKFQALRHFGLSSKILIVDEVHELGEPYIGAELEALLRMHRAAGGSAILLTATLPMAQRARLLSIYGGASDSPAYPALTVAGGTTMTGLRRDTGPGKGAVRIEQLSRPDEAVEVLSEWAGKGAACVWVRNAVDDAIAAVVMLREKGIAAHLLHARFALSDRKRIEAEVLARAGKEGQGREGFVLVGTQVLESSLDLDFDVMVSDLAPMAALIQRAGRLWRHMDRRPAASRPVPAPVLHVLSPDPAQVADAHWLHGTIDRGAWVYPVADQWRTADVLFRAGRIEAPSGLRALIEAVHGEEAGPVPEALLEAEVTAEGKGAAARGHAAQNIVDLAAGYRAGGQANDDARYPTRLGEAQRVLVLARRETSGLRAWADEAGPEAWPLSEVSARLSRLDALPLPDQSAPEIVAVTRDWPEWKRAEYHLCPVAEDGTICAGLRYEEEYGLIFQSLA</sequence>
<dbReference type="InterPro" id="IPR006474">
    <property type="entry name" value="Helicase_Cas3_CRISPR-ass_core"/>
</dbReference>
<dbReference type="Proteomes" id="UP000295277">
    <property type="component" value="Unassembled WGS sequence"/>
</dbReference>
<reference evidence="11 12" key="1">
    <citation type="submission" date="2019-03" db="EMBL/GenBank/DDBJ databases">
        <title>Genomic Encyclopedia of Type Strains, Phase IV (KMG-IV): sequencing the most valuable type-strain genomes for metagenomic binning, comparative biology and taxonomic classification.</title>
        <authorList>
            <person name="Goeker M."/>
        </authorList>
    </citation>
    <scope>NUCLEOTIDE SEQUENCE [LARGE SCALE GENOMIC DNA]</scope>
    <source>
        <strain evidence="11 12">DSM 21153</strain>
    </source>
</reference>
<evidence type="ECO:0000256" key="6">
    <source>
        <dbReference type="ARBA" id="ARBA00022801"/>
    </source>
</evidence>
<dbReference type="InterPro" id="IPR054712">
    <property type="entry name" value="Cas3-like_dom"/>
</dbReference>
<dbReference type="SMART" id="SM00490">
    <property type="entry name" value="HELICc"/>
    <property type="match status" value="1"/>
</dbReference>
<dbReference type="AlphaFoldDB" id="A0A4R1YJ60"/>
<evidence type="ECO:0000256" key="1">
    <source>
        <dbReference type="ARBA" id="ARBA00006847"/>
    </source>
</evidence>
<keyword evidence="4" id="KW-0479">Metal-binding</keyword>
<dbReference type="GO" id="GO:0016787">
    <property type="term" value="F:hydrolase activity"/>
    <property type="evidence" value="ECO:0007669"/>
    <property type="project" value="UniProtKB-KW"/>
</dbReference>
<dbReference type="Gene3D" id="3.40.50.300">
    <property type="entry name" value="P-loop containing nucleotide triphosphate hydrolases"/>
    <property type="match status" value="2"/>
</dbReference>
<evidence type="ECO:0000313" key="11">
    <source>
        <dbReference type="EMBL" id="TCM76393.1"/>
    </source>
</evidence>
<dbReference type="InterPro" id="IPR011545">
    <property type="entry name" value="DEAD/DEAH_box_helicase_dom"/>
</dbReference>
<dbReference type="GO" id="GO:0003724">
    <property type="term" value="F:RNA helicase activity"/>
    <property type="evidence" value="ECO:0007669"/>
    <property type="project" value="TreeGrafter"/>
</dbReference>
<organism evidence="11 12">
    <name type="scientific">Rhodovulum steppense</name>
    <dbReference type="NCBI Taxonomy" id="540251"/>
    <lineage>
        <taxon>Bacteria</taxon>
        <taxon>Pseudomonadati</taxon>
        <taxon>Pseudomonadota</taxon>
        <taxon>Alphaproteobacteria</taxon>
        <taxon>Rhodobacterales</taxon>
        <taxon>Paracoccaceae</taxon>
        <taxon>Rhodovulum</taxon>
    </lineage>
</organism>
<dbReference type="SUPFAM" id="SSF52540">
    <property type="entry name" value="P-loop containing nucleoside triphosphate hydrolases"/>
    <property type="match status" value="1"/>
</dbReference>
<dbReference type="InterPro" id="IPR050547">
    <property type="entry name" value="DEAD_box_RNA_helicases"/>
</dbReference>
<dbReference type="SMART" id="SM00487">
    <property type="entry name" value="DEXDc"/>
    <property type="match status" value="1"/>
</dbReference>